<reference evidence="1 2" key="1">
    <citation type="submission" date="2012-02" db="EMBL/GenBank/DDBJ databases">
        <title>Whole genome shotgun sequence of Gordonia terrae NBRC 100016.</title>
        <authorList>
            <person name="Takarada H."/>
            <person name="Hosoyama A."/>
            <person name="Tsuchikane K."/>
            <person name="Katsumata H."/>
            <person name="Yamazaki S."/>
            <person name="Fujita N."/>
        </authorList>
    </citation>
    <scope>NUCLEOTIDE SEQUENCE [LARGE SCALE GENOMIC DNA]</scope>
    <source>
        <strain evidence="1 2">NBRC 100016</strain>
    </source>
</reference>
<dbReference type="Proteomes" id="UP000004881">
    <property type="component" value="Unassembled WGS sequence"/>
</dbReference>
<organism evidence="1 2">
    <name type="scientific">Gordonia terrae NBRC 100016</name>
    <dbReference type="NCBI Taxonomy" id="1089454"/>
    <lineage>
        <taxon>Bacteria</taxon>
        <taxon>Bacillati</taxon>
        <taxon>Actinomycetota</taxon>
        <taxon>Actinomycetes</taxon>
        <taxon>Mycobacteriales</taxon>
        <taxon>Gordoniaceae</taxon>
        <taxon>Gordonia</taxon>
    </lineage>
</organism>
<accession>A0ABQ0HLK4</accession>
<protein>
    <submittedName>
        <fullName evidence="1">Uncharacterized protein</fullName>
    </submittedName>
</protein>
<proteinExistence type="predicted"/>
<name>A0ABQ0HLK4_9ACTN</name>
<sequence>MKVDEYTSGTEVELAFTALGPTLTRVSVEHRGWEHLTEDQLREDCATPGGYSSGAYSGGWAAALAASVAAIESTLP</sequence>
<gene>
    <name evidence="1" type="ORF">GOTRE_181_00080</name>
</gene>
<dbReference type="InterPro" id="IPR023393">
    <property type="entry name" value="START-like_dom_sf"/>
</dbReference>
<comment type="caution">
    <text evidence="1">The sequence shown here is derived from an EMBL/GenBank/DDBJ whole genome shotgun (WGS) entry which is preliminary data.</text>
</comment>
<evidence type="ECO:0000313" key="1">
    <source>
        <dbReference type="EMBL" id="GAB46728.1"/>
    </source>
</evidence>
<dbReference type="EMBL" id="BAFD01000129">
    <property type="protein sequence ID" value="GAB46728.1"/>
    <property type="molecule type" value="Genomic_DNA"/>
</dbReference>
<evidence type="ECO:0000313" key="2">
    <source>
        <dbReference type="Proteomes" id="UP000004881"/>
    </source>
</evidence>
<dbReference type="Gene3D" id="3.30.530.20">
    <property type="match status" value="1"/>
</dbReference>
<keyword evidence="2" id="KW-1185">Reference proteome</keyword>